<evidence type="ECO:0000313" key="2">
    <source>
        <dbReference type="Proteomes" id="UP000568888"/>
    </source>
</evidence>
<dbReference type="RefSeq" id="WP_183346777.1">
    <property type="nucleotide sequence ID" value="NZ_BLXY01000002.1"/>
</dbReference>
<name>A0A6V8MVA3_9BACT</name>
<dbReference type="EMBL" id="BLXY01000002">
    <property type="protein sequence ID" value="GFO63961.1"/>
    <property type="molecule type" value="Genomic_DNA"/>
</dbReference>
<protein>
    <submittedName>
        <fullName evidence="1">Uncharacterized protein</fullName>
    </submittedName>
</protein>
<gene>
    <name evidence="1" type="ORF">GMPD_18800</name>
</gene>
<dbReference type="Proteomes" id="UP000568888">
    <property type="component" value="Unassembled WGS sequence"/>
</dbReference>
<comment type="caution">
    <text evidence="1">The sequence shown here is derived from an EMBL/GenBank/DDBJ whole genome shotgun (WGS) entry which is preliminary data.</text>
</comment>
<proteinExistence type="predicted"/>
<sequence length="125" mass="14503">MSSKVMLTARLERELVEKINRMARHKDVSVNDLIDHAIGLVEMQNREADALLDRVAVLEKNMLALYDLIAVFGERMDGKFSEASINEKERLEYLYALLEKKIVEHDKAEVGRFQNTFPRPEGTYY</sequence>
<evidence type="ECO:0000313" key="1">
    <source>
        <dbReference type="EMBL" id="GFO63961.1"/>
    </source>
</evidence>
<accession>A0A6V8MVA3</accession>
<organism evidence="1 2">
    <name type="scientific">Geomonas paludis</name>
    <dbReference type="NCBI Taxonomy" id="2740185"/>
    <lineage>
        <taxon>Bacteria</taxon>
        <taxon>Pseudomonadati</taxon>
        <taxon>Thermodesulfobacteriota</taxon>
        <taxon>Desulfuromonadia</taxon>
        <taxon>Geobacterales</taxon>
        <taxon>Geobacteraceae</taxon>
        <taxon>Geomonas</taxon>
    </lineage>
</organism>
<dbReference type="AlphaFoldDB" id="A0A6V8MVA3"/>
<reference evidence="2" key="1">
    <citation type="submission" date="2020-06" db="EMBL/GenBank/DDBJ databases">
        <title>Draft genomic sequecing of Geomonas sp. Red736.</title>
        <authorList>
            <person name="Itoh H."/>
            <person name="Xu Z.X."/>
            <person name="Ushijima N."/>
            <person name="Masuda Y."/>
            <person name="Shiratori Y."/>
            <person name="Senoo K."/>
        </authorList>
    </citation>
    <scope>NUCLEOTIDE SEQUENCE [LARGE SCALE GENOMIC DNA]</scope>
    <source>
        <strain evidence="2">Red736</strain>
    </source>
</reference>